<evidence type="ECO:0000313" key="2">
    <source>
        <dbReference type="EMBL" id="KAF2887110.1"/>
    </source>
</evidence>
<sequence>MCMRNRRVFGVLIILFEFEIILNVQANQPPCNETSMKLSSVINGTLDRNEIPPDLFILIDKLNSSDKVVNLLNCSKILTLRQYLFNHVIRPAKDDLPRRYYTALYTYAEMKLNMTYIPEGNVDIIILTNSFSSTNLKQSLIRKVQNYFLHYSNWLQVLKHTKFPFDKYRNPRTLLLDMICELVINRQHRAYERDVMFFLILNKHVCRFLSSSESNHNNEWNANANNANLDSNVHKNESSHPLKLPLLNQNMNLNHSDYVRKIYLSGNLTAKFITYTKSINKEIKNETKMFINVSFAREIDADKMFDSDSNSAIIHNLTIFNHSDLTNITSILHNRARIQEIMDSILPIQDKPLVFPEKYNFSFLNVEKMNKNDNKSNFGHMHNFSVWDVVEMDGPCKEGQQHAVKLNIQSLLTVIDKQLSNESLELLKALLLNVKSFPIEDYNARGELLRDLLSAILQNQTNPIIKRTVEEVLDHVMLDRIGALPPKIKLECVNASQGESTDNPRKKRLIISLQYY</sequence>
<reference evidence="2" key="1">
    <citation type="submission" date="2019-08" db="EMBL/GenBank/DDBJ databases">
        <title>The genome of the North American firefly Photinus pyralis.</title>
        <authorList>
            <consortium name="Photinus pyralis genome working group"/>
            <person name="Fallon T.R."/>
            <person name="Sander Lower S.E."/>
            <person name="Weng J.-K."/>
        </authorList>
    </citation>
    <scope>NUCLEOTIDE SEQUENCE</scope>
    <source>
        <strain evidence="2">TRF0915ILg1</strain>
        <tissue evidence="2">Whole body</tissue>
    </source>
</reference>
<feature type="signal peptide" evidence="1">
    <location>
        <begin position="1"/>
        <end position="26"/>
    </location>
</feature>
<evidence type="ECO:0000256" key="1">
    <source>
        <dbReference type="SAM" id="SignalP"/>
    </source>
</evidence>
<proteinExistence type="predicted"/>
<name>A0A8K0CNU6_IGNLU</name>
<dbReference type="Proteomes" id="UP000801492">
    <property type="component" value="Unassembled WGS sequence"/>
</dbReference>
<gene>
    <name evidence="2" type="ORF">ILUMI_19063</name>
</gene>
<dbReference type="OrthoDB" id="6804162at2759"/>
<comment type="caution">
    <text evidence="2">The sequence shown here is derived from an EMBL/GenBank/DDBJ whole genome shotgun (WGS) entry which is preliminary data.</text>
</comment>
<keyword evidence="1" id="KW-0732">Signal</keyword>
<evidence type="ECO:0000313" key="3">
    <source>
        <dbReference type="Proteomes" id="UP000801492"/>
    </source>
</evidence>
<keyword evidence="3" id="KW-1185">Reference proteome</keyword>
<feature type="chain" id="PRO_5035466429" evidence="1">
    <location>
        <begin position="27"/>
        <end position="516"/>
    </location>
</feature>
<dbReference type="EMBL" id="VTPC01085109">
    <property type="protein sequence ID" value="KAF2887110.1"/>
    <property type="molecule type" value="Genomic_DNA"/>
</dbReference>
<protein>
    <submittedName>
        <fullName evidence="2">Uncharacterized protein</fullName>
    </submittedName>
</protein>
<dbReference type="AlphaFoldDB" id="A0A8K0CNU6"/>
<organism evidence="2 3">
    <name type="scientific">Ignelater luminosus</name>
    <name type="common">Cucubano</name>
    <name type="synonym">Pyrophorus luminosus</name>
    <dbReference type="NCBI Taxonomy" id="2038154"/>
    <lineage>
        <taxon>Eukaryota</taxon>
        <taxon>Metazoa</taxon>
        <taxon>Ecdysozoa</taxon>
        <taxon>Arthropoda</taxon>
        <taxon>Hexapoda</taxon>
        <taxon>Insecta</taxon>
        <taxon>Pterygota</taxon>
        <taxon>Neoptera</taxon>
        <taxon>Endopterygota</taxon>
        <taxon>Coleoptera</taxon>
        <taxon>Polyphaga</taxon>
        <taxon>Elateriformia</taxon>
        <taxon>Elateroidea</taxon>
        <taxon>Elateridae</taxon>
        <taxon>Agrypninae</taxon>
        <taxon>Pyrophorini</taxon>
        <taxon>Ignelater</taxon>
    </lineage>
</organism>
<accession>A0A8K0CNU6</accession>